<evidence type="ECO:0000256" key="1">
    <source>
        <dbReference type="ARBA" id="ARBA00001968"/>
    </source>
</evidence>
<evidence type="ECO:0000313" key="5">
    <source>
        <dbReference type="EMBL" id="MDQ7906584.1"/>
    </source>
</evidence>
<comment type="cofactor">
    <cofactor evidence="1">
        <name>a divalent metal cation</name>
        <dbReference type="ChEBI" id="CHEBI:60240"/>
    </cofactor>
</comment>
<keyword evidence="2" id="KW-0479">Metal-binding</keyword>
<accession>A0ABU0ZHP7</accession>
<feature type="domain" description="Transposase Helix-turn-helix" evidence="4">
    <location>
        <begin position="44"/>
        <end position="94"/>
    </location>
</feature>
<reference evidence="5 6" key="1">
    <citation type="submission" date="2023-08" db="EMBL/GenBank/DDBJ databases">
        <title>Phytohabitans sansha sp. nov., isolated from marine sediment.</title>
        <authorList>
            <person name="Zhao Y."/>
            <person name="Yi K."/>
        </authorList>
    </citation>
    <scope>NUCLEOTIDE SEQUENCE [LARGE SCALE GENOMIC DNA]</scope>
    <source>
        <strain evidence="5 6">ZYX-F-186</strain>
    </source>
</reference>
<keyword evidence="6" id="KW-1185">Reference proteome</keyword>
<protein>
    <submittedName>
        <fullName evidence="5">Transposase family protein</fullName>
    </submittedName>
</protein>
<evidence type="ECO:0000256" key="2">
    <source>
        <dbReference type="ARBA" id="ARBA00022723"/>
    </source>
</evidence>
<dbReference type="Pfam" id="PF13359">
    <property type="entry name" value="DDE_Tnp_4"/>
    <property type="match status" value="1"/>
</dbReference>
<evidence type="ECO:0000313" key="6">
    <source>
        <dbReference type="Proteomes" id="UP001230908"/>
    </source>
</evidence>
<evidence type="ECO:0000259" key="3">
    <source>
        <dbReference type="Pfam" id="PF13359"/>
    </source>
</evidence>
<sequence length="277" mass="31170">MTTNPDPDSPELVYQVRLPLSTQTVQQVRQAITTYRKQVRSRWRKLPDGQAALLVLAYLRHDQRLRDLAGGNSISASTLHRWAQQALTVLAAQAPRLPRALAAAVRAGHEYVLLDATLIRTRRRNGRRKRADFNGKHRHHGLLFTALVDPVGNLLWISAAKAGRTNDATAARHQHITAALRQAGLGCIADMAYSALDDNPNQPTIITGRRPHPRRLLTRTQTQINAMIARDRAVNEHPFAYLKNWRILTKLRIKPDPARATTLLRALLVLTQIENPR</sequence>
<dbReference type="InterPro" id="IPR027805">
    <property type="entry name" value="Transposase_HTH_dom"/>
</dbReference>
<feature type="domain" description="DDE Tnp4" evidence="3">
    <location>
        <begin position="114"/>
        <end position="271"/>
    </location>
</feature>
<proteinExistence type="predicted"/>
<dbReference type="InterPro" id="IPR027806">
    <property type="entry name" value="HARBI1_dom"/>
</dbReference>
<gene>
    <name evidence="5" type="ORF">RB614_18880</name>
</gene>
<dbReference type="Proteomes" id="UP001230908">
    <property type="component" value="Unassembled WGS sequence"/>
</dbReference>
<dbReference type="Pfam" id="PF13613">
    <property type="entry name" value="HTH_Tnp_4"/>
    <property type="match status" value="1"/>
</dbReference>
<dbReference type="RefSeq" id="WP_308713853.1">
    <property type="nucleotide sequence ID" value="NZ_JAVHUY010000016.1"/>
</dbReference>
<comment type="caution">
    <text evidence="5">The sequence shown here is derived from an EMBL/GenBank/DDBJ whole genome shotgun (WGS) entry which is preliminary data.</text>
</comment>
<name>A0ABU0ZHP7_9ACTN</name>
<evidence type="ECO:0000259" key="4">
    <source>
        <dbReference type="Pfam" id="PF13613"/>
    </source>
</evidence>
<dbReference type="EMBL" id="JAVHUY010000016">
    <property type="protein sequence ID" value="MDQ7906584.1"/>
    <property type="molecule type" value="Genomic_DNA"/>
</dbReference>
<organism evidence="5 6">
    <name type="scientific">Phytohabitans maris</name>
    <dbReference type="NCBI Taxonomy" id="3071409"/>
    <lineage>
        <taxon>Bacteria</taxon>
        <taxon>Bacillati</taxon>
        <taxon>Actinomycetota</taxon>
        <taxon>Actinomycetes</taxon>
        <taxon>Micromonosporales</taxon>
        <taxon>Micromonosporaceae</taxon>
    </lineage>
</organism>